<reference evidence="1 4" key="2">
    <citation type="submission" date="2020-08" db="EMBL/GenBank/DDBJ databases">
        <title>Sequencing the genomes of 1000 actinobacteria strains.</title>
        <authorList>
            <person name="Klenk H.-P."/>
        </authorList>
    </citation>
    <scope>NUCLEOTIDE SEQUENCE [LARGE SCALE GENOMIC DNA]</scope>
    <source>
        <strain evidence="1 4">DSM 15626</strain>
    </source>
</reference>
<gene>
    <name evidence="1" type="ORF">HNR71_001813</name>
    <name evidence="2" type="ORF">HPO96_23200</name>
</gene>
<evidence type="ECO:0000313" key="2">
    <source>
        <dbReference type="EMBL" id="NOL43156.1"/>
    </source>
</evidence>
<dbReference type="EMBL" id="JABJRC010000005">
    <property type="protein sequence ID" value="NOL43156.1"/>
    <property type="molecule type" value="Genomic_DNA"/>
</dbReference>
<organism evidence="2 3">
    <name type="scientific">Kribbella sandramycini</name>
    <dbReference type="NCBI Taxonomy" id="60450"/>
    <lineage>
        <taxon>Bacteria</taxon>
        <taxon>Bacillati</taxon>
        <taxon>Actinomycetota</taxon>
        <taxon>Actinomycetes</taxon>
        <taxon>Propionibacteriales</taxon>
        <taxon>Kribbellaceae</taxon>
        <taxon>Kribbella</taxon>
    </lineage>
</organism>
<accession>A0A7Y4L4Q4</accession>
<name>A0A7Y4L4Q4_9ACTN</name>
<dbReference type="Proteomes" id="UP000534306">
    <property type="component" value="Unassembled WGS sequence"/>
</dbReference>
<keyword evidence="3" id="KW-1185">Reference proteome</keyword>
<dbReference type="Proteomes" id="UP000553957">
    <property type="component" value="Unassembled WGS sequence"/>
</dbReference>
<protein>
    <submittedName>
        <fullName evidence="2">Uncharacterized protein</fullName>
    </submittedName>
</protein>
<evidence type="ECO:0000313" key="4">
    <source>
        <dbReference type="Proteomes" id="UP000553957"/>
    </source>
</evidence>
<dbReference type="RefSeq" id="WP_171675843.1">
    <property type="nucleotide sequence ID" value="NZ_BAAAGT010000010.1"/>
</dbReference>
<dbReference type="EMBL" id="JACHKF010000001">
    <property type="protein sequence ID" value="MBB6566176.1"/>
    <property type="molecule type" value="Genomic_DNA"/>
</dbReference>
<evidence type="ECO:0000313" key="1">
    <source>
        <dbReference type="EMBL" id="MBB6566176.1"/>
    </source>
</evidence>
<proteinExistence type="predicted"/>
<reference evidence="2 3" key="1">
    <citation type="submission" date="2020-05" db="EMBL/GenBank/DDBJ databases">
        <title>Genome sequence of Kribbella sandramycini ATCC 39419.</title>
        <authorList>
            <person name="Maclea K.S."/>
            <person name="Fair J.L."/>
        </authorList>
    </citation>
    <scope>NUCLEOTIDE SEQUENCE [LARGE SCALE GENOMIC DNA]</scope>
    <source>
        <strain evidence="2 3">ATCC 39419</strain>
    </source>
</reference>
<dbReference type="AlphaFoldDB" id="A0A7Y4L4Q4"/>
<comment type="caution">
    <text evidence="2">The sequence shown here is derived from an EMBL/GenBank/DDBJ whole genome shotgun (WGS) entry which is preliminary data.</text>
</comment>
<evidence type="ECO:0000313" key="3">
    <source>
        <dbReference type="Proteomes" id="UP000534306"/>
    </source>
</evidence>
<sequence length="82" mass="9353">MNRHVMTLPQRWADELGMDSAADVTTELRERFEHLSRFVLTDEMPRVGEVSAEAATAYGDFCILVGFLADAHNVLTRKETRR</sequence>